<dbReference type="GO" id="GO:0008276">
    <property type="term" value="F:protein methyltransferase activity"/>
    <property type="evidence" value="ECO:0007669"/>
    <property type="project" value="TreeGrafter"/>
</dbReference>
<dbReference type="InterPro" id="IPR007848">
    <property type="entry name" value="Small_mtfrase_dom"/>
</dbReference>
<keyword evidence="6" id="KW-1185">Reference proteome</keyword>
<evidence type="ECO:0000259" key="4">
    <source>
        <dbReference type="Pfam" id="PF05175"/>
    </source>
</evidence>
<dbReference type="GO" id="GO:0035657">
    <property type="term" value="C:eRF1 methyltransferase complex"/>
    <property type="evidence" value="ECO:0007669"/>
    <property type="project" value="TreeGrafter"/>
</dbReference>
<evidence type="ECO:0000256" key="1">
    <source>
        <dbReference type="ARBA" id="ARBA00022603"/>
    </source>
</evidence>
<comment type="caution">
    <text evidence="5">The sequence shown here is derived from an EMBL/GenBank/DDBJ whole genome shotgun (WGS) entry which is preliminary data.</text>
</comment>
<evidence type="ECO:0000313" key="6">
    <source>
        <dbReference type="Proteomes" id="UP000638313"/>
    </source>
</evidence>
<feature type="domain" description="Methyltransferase small" evidence="4">
    <location>
        <begin position="3"/>
        <end position="106"/>
    </location>
</feature>
<dbReference type="GO" id="GO:0008757">
    <property type="term" value="F:S-adenosylmethionine-dependent methyltransferase activity"/>
    <property type="evidence" value="ECO:0007669"/>
    <property type="project" value="TreeGrafter"/>
</dbReference>
<dbReference type="InterPro" id="IPR029063">
    <property type="entry name" value="SAM-dependent_MTases_sf"/>
</dbReference>
<evidence type="ECO:0000256" key="3">
    <source>
        <dbReference type="ARBA" id="ARBA00022691"/>
    </source>
</evidence>
<dbReference type="Pfam" id="PF05175">
    <property type="entry name" value="MTS"/>
    <property type="match status" value="1"/>
</dbReference>
<dbReference type="PANTHER" id="PTHR45875:SF1">
    <property type="entry name" value="METHYLTRANSFERASE N6AMT1"/>
    <property type="match status" value="1"/>
</dbReference>
<reference evidence="5" key="1">
    <citation type="journal article" date="2014" name="Int. J. Syst. Evol. Microbiol.">
        <title>Complete genome sequence of Corynebacterium casei LMG S-19264T (=DSM 44701T), isolated from a smear-ripened cheese.</title>
        <authorList>
            <consortium name="US DOE Joint Genome Institute (JGI-PGF)"/>
            <person name="Walter F."/>
            <person name="Albersmeier A."/>
            <person name="Kalinowski J."/>
            <person name="Ruckert C."/>
        </authorList>
    </citation>
    <scope>NUCLEOTIDE SEQUENCE</scope>
    <source>
        <strain evidence="5">JCM 4059</strain>
    </source>
</reference>
<dbReference type="SUPFAM" id="SSF53335">
    <property type="entry name" value="S-adenosyl-L-methionine-dependent methyltransferases"/>
    <property type="match status" value="1"/>
</dbReference>
<organism evidence="5 6">
    <name type="scientific">Streptomyces mashuensis</name>
    <dbReference type="NCBI Taxonomy" id="33904"/>
    <lineage>
        <taxon>Bacteria</taxon>
        <taxon>Bacillati</taxon>
        <taxon>Actinomycetota</taxon>
        <taxon>Actinomycetes</taxon>
        <taxon>Kitasatosporales</taxon>
        <taxon>Streptomycetaceae</taxon>
        <taxon>Streptomyces</taxon>
    </lineage>
</organism>
<dbReference type="PANTHER" id="PTHR45875">
    <property type="entry name" value="METHYLTRANSFERASE N6AMT1"/>
    <property type="match status" value="1"/>
</dbReference>
<dbReference type="NCBIfam" id="TIGR00537">
    <property type="entry name" value="hemK_rel_arch"/>
    <property type="match status" value="1"/>
</dbReference>
<dbReference type="GO" id="GO:0032259">
    <property type="term" value="P:methylation"/>
    <property type="evidence" value="ECO:0007669"/>
    <property type="project" value="UniProtKB-KW"/>
</dbReference>
<dbReference type="EMBL" id="BNBD01000001">
    <property type="protein sequence ID" value="GHF28505.1"/>
    <property type="molecule type" value="Genomic_DNA"/>
</dbReference>
<dbReference type="InterPro" id="IPR004557">
    <property type="entry name" value="PrmC-related"/>
</dbReference>
<dbReference type="Gene3D" id="3.40.50.150">
    <property type="entry name" value="Vaccinia Virus protein VP39"/>
    <property type="match status" value="1"/>
</dbReference>
<keyword evidence="2" id="KW-0808">Transferase</keyword>
<keyword evidence="3" id="KW-0949">S-adenosyl-L-methionine</keyword>
<accession>A0A919EAG3</accession>
<dbReference type="Proteomes" id="UP000638313">
    <property type="component" value="Unassembled WGS sequence"/>
</dbReference>
<sequence length="219" mass="23033">MGLLTLPGVYAPQEDSALLAQALRQEGPLPGARVLDVGTGTGVLAITAARAGAERVVAVDVSRRAVLTARLNAVLARQRVHVVRGDLLAPVAGERFDLVLANLPYVPSRRAGVPDHGLARAWEGGRDGREVVDRFCAGVGPLLRPGGVLLMVHSAFSGPGATLDRLREAGLAAEVTGRRVVPFGPVLRGRRGWLRARGLAGPGEDKEELVVIRGRRPAP</sequence>
<evidence type="ECO:0000313" key="5">
    <source>
        <dbReference type="EMBL" id="GHF28505.1"/>
    </source>
</evidence>
<keyword evidence="1 5" id="KW-0489">Methyltransferase</keyword>
<reference evidence="5" key="2">
    <citation type="submission" date="2020-09" db="EMBL/GenBank/DDBJ databases">
        <authorList>
            <person name="Sun Q."/>
            <person name="Ohkuma M."/>
        </authorList>
    </citation>
    <scope>NUCLEOTIDE SEQUENCE</scope>
    <source>
        <strain evidence="5">JCM 4059</strain>
    </source>
</reference>
<dbReference type="InterPro" id="IPR052190">
    <property type="entry name" value="Euk-Arch_PrmC-MTase"/>
</dbReference>
<dbReference type="CDD" id="cd02440">
    <property type="entry name" value="AdoMet_MTases"/>
    <property type="match status" value="1"/>
</dbReference>
<dbReference type="AlphaFoldDB" id="A0A919EAG3"/>
<dbReference type="RefSeq" id="WP_190127840.1">
    <property type="nucleotide sequence ID" value="NZ_BNBD01000001.1"/>
</dbReference>
<protein>
    <submittedName>
        <fullName evidence="5">Methyltransferase</fullName>
    </submittedName>
</protein>
<evidence type="ECO:0000256" key="2">
    <source>
        <dbReference type="ARBA" id="ARBA00022679"/>
    </source>
</evidence>
<name>A0A919EAG3_9ACTN</name>
<proteinExistence type="predicted"/>
<gene>
    <name evidence="5" type="ORF">GCM10010218_07050</name>
</gene>